<feature type="binding site" evidence="12">
    <location>
        <position position="304"/>
    </location>
    <ligand>
        <name>Mg(2+)</name>
        <dbReference type="ChEBI" id="CHEBI:18420"/>
        <label>1</label>
    </ligand>
</feature>
<dbReference type="GO" id="GO:0005737">
    <property type="term" value="C:cytoplasm"/>
    <property type="evidence" value="ECO:0007669"/>
    <property type="project" value="UniProtKB-SubCell"/>
</dbReference>
<sequence length="407" mass="44043">MTVLDSAATAADDLTPRLSDKFSFGLWTVGWPGVDPFGVATRPAVDAVDAVERLAELGAYGVTFHDDDLFAFGSSDAERRQAIDRFSSALSAAGLVVPMVTTNLFTQPVFKDGGFTSNDRSVRRYALRKVLRNLDLAAELGAQTFVMWGGREGSEYDSAKDVRAALDRYREALDLLCQYVIDQGSGLRFAIEPKPNEPRGDILLPTVGHALAFIDTLAHPEMVGVNPETGHEQMAGLNFVHGIAQALYSGKLFHIDLNGQRGIKFDQDLVFGHGDLANAFALVDLLENGGPDGGPAYDGPRHFDYKPSRTEDVSGVWASAAANMRMYLLLRRRAAAFRADPAVQEAMAAAKVAELRTPTLNDGESYADLIADRTAYEDFDTGAYFGGKGCGFVTLNQLAIEHLLGAR</sequence>
<evidence type="ECO:0000256" key="5">
    <source>
        <dbReference type="ARBA" id="ARBA00018232"/>
    </source>
</evidence>
<evidence type="ECO:0000256" key="7">
    <source>
        <dbReference type="ARBA" id="ARBA00022629"/>
    </source>
</evidence>
<evidence type="ECO:0000256" key="2">
    <source>
        <dbReference type="ARBA" id="ARBA00005765"/>
    </source>
</evidence>
<comment type="catalytic activity">
    <reaction evidence="11 12 13">
        <text>alpha-D-xylose = alpha-D-xylulofuranose</text>
        <dbReference type="Rhea" id="RHEA:22816"/>
        <dbReference type="ChEBI" id="CHEBI:28518"/>
        <dbReference type="ChEBI" id="CHEBI:188998"/>
        <dbReference type="EC" id="5.3.1.5"/>
    </reaction>
</comment>
<dbReference type="AlphaFoldDB" id="A0A1X1WMC5"/>
<keyword evidence="7 12" id="KW-0859">Xylose metabolism</keyword>
<dbReference type="GO" id="GO:0000287">
    <property type="term" value="F:magnesium ion binding"/>
    <property type="evidence" value="ECO:0007669"/>
    <property type="project" value="UniProtKB-UniRule"/>
</dbReference>
<dbReference type="PRINTS" id="PR00688">
    <property type="entry name" value="XYLOSISMRASE"/>
</dbReference>
<feature type="binding site" evidence="12">
    <location>
        <position position="228"/>
    </location>
    <ligand>
        <name>Mg(2+)</name>
        <dbReference type="ChEBI" id="CHEBI:18420"/>
        <label>1</label>
    </ligand>
</feature>
<evidence type="ECO:0000256" key="11">
    <source>
        <dbReference type="ARBA" id="ARBA00033659"/>
    </source>
</evidence>
<feature type="active site" evidence="12">
    <location>
        <position position="65"/>
    </location>
</feature>
<evidence type="ECO:0000259" key="15">
    <source>
        <dbReference type="Pfam" id="PF01261"/>
    </source>
</evidence>
<comment type="cofactor">
    <cofactor evidence="12">
        <name>Mg(2+)</name>
        <dbReference type="ChEBI" id="CHEBI:18420"/>
    </cofactor>
    <text evidence="12">Binds 2 magnesium ions per subunit.</text>
</comment>
<comment type="subcellular location">
    <subcellularLocation>
        <location evidence="1 12 14">Cytoplasm</location>
    </subcellularLocation>
</comment>
<dbReference type="PANTHER" id="PTHR48408">
    <property type="match status" value="1"/>
</dbReference>
<dbReference type="InterPro" id="IPR036237">
    <property type="entry name" value="Xyl_isomerase-like_sf"/>
</dbReference>
<keyword evidence="10 12" id="KW-0119">Carbohydrate metabolism</keyword>
<dbReference type="InterPro" id="IPR001998">
    <property type="entry name" value="Xylose_isomerase"/>
</dbReference>
<dbReference type="GO" id="GO:0009045">
    <property type="term" value="F:xylose isomerase activity"/>
    <property type="evidence" value="ECO:0007669"/>
    <property type="project" value="UniProtKB-UniRule"/>
</dbReference>
<dbReference type="HAMAP" id="MF_00455">
    <property type="entry name" value="Xylose_isom_A"/>
    <property type="match status" value="1"/>
</dbReference>
<dbReference type="PROSITE" id="PS51415">
    <property type="entry name" value="XYLOSE_ISOMERASE"/>
    <property type="match status" value="1"/>
</dbReference>
<dbReference type="EMBL" id="LQPC01000030">
    <property type="protein sequence ID" value="ORV87766.1"/>
    <property type="molecule type" value="Genomic_DNA"/>
</dbReference>
<feature type="active site" evidence="12">
    <location>
        <position position="68"/>
    </location>
</feature>
<dbReference type="Proteomes" id="UP000193622">
    <property type="component" value="Unassembled WGS sequence"/>
</dbReference>
<evidence type="ECO:0000256" key="8">
    <source>
        <dbReference type="ARBA" id="ARBA00022723"/>
    </source>
</evidence>
<comment type="subunit">
    <text evidence="3 12 14">Homotetramer.</text>
</comment>
<evidence type="ECO:0000256" key="10">
    <source>
        <dbReference type="ARBA" id="ARBA00023277"/>
    </source>
</evidence>
<feature type="binding site" evidence="12">
    <location>
        <position position="228"/>
    </location>
    <ligand>
        <name>Mg(2+)</name>
        <dbReference type="ChEBI" id="CHEBI:18420"/>
        <label>2</label>
    </ligand>
</feature>
<feature type="binding site" evidence="12">
    <location>
        <position position="192"/>
    </location>
    <ligand>
        <name>Mg(2+)</name>
        <dbReference type="ChEBI" id="CHEBI:18420"/>
        <label>1</label>
    </ligand>
</feature>
<evidence type="ECO:0000256" key="9">
    <source>
        <dbReference type="ARBA" id="ARBA00023235"/>
    </source>
</evidence>
<dbReference type="PANTHER" id="PTHR48408:SF1">
    <property type="entry name" value="XYLOSE ISOMERASE"/>
    <property type="match status" value="1"/>
</dbReference>
<keyword evidence="12" id="KW-0460">Magnesium</keyword>
<evidence type="ECO:0000256" key="6">
    <source>
        <dbReference type="ARBA" id="ARBA00022490"/>
    </source>
</evidence>
<dbReference type="NCBIfam" id="TIGR02631">
    <property type="entry name" value="xylA_Arthro"/>
    <property type="match status" value="1"/>
</dbReference>
<comment type="similarity">
    <text evidence="2 12 13">Belongs to the xylose isomerase family.</text>
</comment>
<dbReference type="Pfam" id="PF01261">
    <property type="entry name" value="AP_endonuc_2"/>
    <property type="match status" value="1"/>
</dbReference>
<proteinExistence type="inferred from homology"/>
<evidence type="ECO:0000256" key="13">
    <source>
        <dbReference type="RuleBase" id="RU000609"/>
    </source>
</evidence>
<evidence type="ECO:0000313" key="16">
    <source>
        <dbReference type="EMBL" id="ORV87766.1"/>
    </source>
</evidence>
<organism evidence="16 17">
    <name type="scientific">Mycolicibacterium iranicum</name>
    <name type="common">Mycobacterium iranicum</name>
    <dbReference type="NCBI Taxonomy" id="912594"/>
    <lineage>
        <taxon>Bacteria</taxon>
        <taxon>Bacillati</taxon>
        <taxon>Actinomycetota</taxon>
        <taxon>Actinomycetes</taxon>
        <taxon>Mycobacteriales</taxon>
        <taxon>Mycobacteriaceae</taxon>
        <taxon>Mycolicibacterium</taxon>
    </lineage>
</organism>
<dbReference type="SUPFAM" id="SSF51658">
    <property type="entry name" value="Xylose isomerase-like"/>
    <property type="match status" value="1"/>
</dbReference>
<name>A0A1X1WMC5_MYCIR</name>
<dbReference type="EC" id="5.3.1.5" evidence="4 12"/>
<evidence type="ECO:0000256" key="1">
    <source>
        <dbReference type="ARBA" id="ARBA00004496"/>
    </source>
</evidence>
<dbReference type="RefSeq" id="WP_085175194.1">
    <property type="nucleotide sequence ID" value="NZ_LQPC01000030.1"/>
</dbReference>
<feature type="binding site" evidence="12">
    <location>
        <position position="231"/>
    </location>
    <ligand>
        <name>Mg(2+)</name>
        <dbReference type="ChEBI" id="CHEBI:18420"/>
        <label>2</label>
    </ligand>
</feature>
<dbReference type="InterPro" id="IPR013453">
    <property type="entry name" value="XylA_actinobac"/>
</dbReference>
<comment type="caution">
    <text evidence="16">The sequence shown here is derived from an EMBL/GenBank/DDBJ whole genome shotgun (WGS) entry which is preliminary data.</text>
</comment>
<evidence type="ECO:0000256" key="4">
    <source>
        <dbReference type="ARBA" id="ARBA00011958"/>
    </source>
</evidence>
<evidence type="ECO:0000256" key="12">
    <source>
        <dbReference type="HAMAP-Rule" id="MF_00455"/>
    </source>
</evidence>
<dbReference type="InterPro" id="IPR013022">
    <property type="entry name" value="Xyl_isomerase-like_TIM-brl"/>
</dbReference>
<evidence type="ECO:0000256" key="3">
    <source>
        <dbReference type="ARBA" id="ARBA00011881"/>
    </source>
</evidence>
<keyword evidence="6 12" id="KW-0963">Cytoplasm</keyword>
<reference evidence="16 17" key="1">
    <citation type="submission" date="2016-01" db="EMBL/GenBank/DDBJ databases">
        <title>The new phylogeny of the genus Mycobacterium.</title>
        <authorList>
            <person name="Tarcisio F."/>
            <person name="Conor M."/>
            <person name="Antonella G."/>
            <person name="Elisabetta G."/>
            <person name="Giulia F.S."/>
            <person name="Sara T."/>
            <person name="Anna F."/>
            <person name="Clotilde B."/>
            <person name="Roberto B."/>
            <person name="Veronica D.S."/>
            <person name="Fabio R."/>
            <person name="Monica P."/>
            <person name="Olivier J."/>
            <person name="Enrico T."/>
            <person name="Nicola S."/>
        </authorList>
    </citation>
    <scope>NUCLEOTIDE SEQUENCE [LARGE SCALE GENOMIC DNA]</scope>
    <source>
        <strain evidence="16 17">DSM 45541</strain>
    </source>
</reference>
<dbReference type="Gene3D" id="3.20.20.150">
    <property type="entry name" value="Divalent-metal-dependent TIM barrel enzymes"/>
    <property type="match status" value="1"/>
</dbReference>
<gene>
    <name evidence="12" type="primary">xylA</name>
    <name evidence="16" type="ORF">AWC12_15495</name>
</gene>
<keyword evidence="9 12" id="KW-0413">Isomerase</keyword>
<feature type="binding site" evidence="12">
    <location>
        <position position="256"/>
    </location>
    <ligand>
        <name>Mg(2+)</name>
        <dbReference type="ChEBI" id="CHEBI:18420"/>
        <label>1</label>
    </ligand>
</feature>
<accession>A0A1X1WMC5</accession>
<dbReference type="GO" id="GO:0042732">
    <property type="term" value="P:D-xylose metabolic process"/>
    <property type="evidence" value="ECO:0007669"/>
    <property type="project" value="UniProtKB-UniRule"/>
</dbReference>
<protein>
    <recommendedName>
        <fullName evidence="5 12">Xylose isomerase</fullName>
        <ecNumber evidence="4 12">5.3.1.5</ecNumber>
    </recommendedName>
</protein>
<evidence type="ECO:0000313" key="17">
    <source>
        <dbReference type="Proteomes" id="UP000193622"/>
    </source>
</evidence>
<keyword evidence="8 12" id="KW-0479">Metal-binding</keyword>
<evidence type="ECO:0000256" key="14">
    <source>
        <dbReference type="RuleBase" id="RU000610"/>
    </source>
</evidence>
<feature type="domain" description="Xylose isomerase-like TIM barrel" evidence="15">
    <location>
        <begin position="51"/>
        <end position="289"/>
    </location>
</feature>
<comment type="caution">
    <text evidence="12">Lacks conserved residue(s) required for the propagation of feature annotation.</text>
</comment>